<proteinExistence type="predicted"/>
<evidence type="ECO:0008006" key="2">
    <source>
        <dbReference type="Google" id="ProtNLM"/>
    </source>
</evidence>
<reference evidence="1" key="1">
    <citation type="submission" date="2015-10" db="EMBL/GenBank/DDBJ databases">
        <authorList>
            <person name="Gilbert D.G."/>
        </authorList>
    </citation>
    <scope>NUCLEOTIDE SEQUENCE</scope>
    <source>
        <strain evidence="1">Phyl III-seqv23</strain>
    </source>
</reference>
<organism evidence="1">
    <name type="scientific">Ralstonia solanacearum</name>
    <name type="common">Pseudomonas solanacearum</name>
    <dbReference type="NCBI Taxonomy" id="305"/>
    <lineage>
        <taxon>Bacteria</taxon>
        <taxon>Pseudomonadati</taxon>
        <taxon>Pseudomonadota</taxon>
        <taxon>Betaproteobacteria</taxon>
        <taxon>Burkholderiales</taxon>
        <taxon>Burkholderiaceae</taxon>
        <taxon>Ralstonia</taxon>
        <taxon>Ralstonia solanacearum species complex</taxon>
    </lineage>
</organism>
<accession>A0A0S4U0F9</accession>
<protein>
    <recommendedName>
        <fullName evidence="2">Curculin-like (Mannose-binding) lectin protein</fullName>
    </recommendedName>
</protein>
<dbReference type="AlphaFoldDB" id="A0A0S4U0F9"/>
<dbReference type="EMBL" id="LN899819">
    <property type="protein sequence ID" value="CUV15740.1"/>
    <property type="molecule type" value="Genomic_DNA"/>
</dbReference>
<gene>
    <name evidence="1" type="ORF">RUN39_v1_2150002</name>
</gene>
<sequence>MPILSGDVKLLAAERLLDTPDGGGRMTGHVVVDGQSNNLFPDISELDRTYGRVALRKTFVGVLTDSTDSYYGAHAIVADAPSDPRVSVTLFTTRSWTDRREAARDRVERYLARGVKWPGQLLERQLTGQRAITLLLKPADTLPRVGQALVLVQDEAKPTEIEQYVRITRITTTEREFTVSDGGGTIKFDGIVATCEISDPLRFDFEGPSPSNRDDVSAKAVVRDTIVANAAVYYGIAPTVAEAKVGDLRVQVPGLFGQLVPSAQSETPLVDLNAAGQAVPLLESGNGVLTTTANGQVASGRNLYLGNPLVPGSLRVTGGGYTFTDAAGQLKSGSSVIGTVDYARGLIAFKDGTPGFGGDFQVSFRPAGAPVRVADTAAIAIAQENRGYAYTITLSPPPQPGALIVSYMAQGKWYDLRDQGDGAIRGTDSSFGAGTLDYVTGSVLLTTGALPDANTAILFSWGTGASYFNRVGAPVEPPTVRHTVAHPGIAPGSLRITWPDGARQRLATDDGHGVITGDGSGTVRYARGELTFRPAVLPAGGAELTIDYEWGPPQEANFAHPLRNADGTVSVRLPQSDLRPNTVELEFNLLIENYQVISGTPAEMQVVQRVDPIKIARDTGAGAFDSAVVGRIDYTAGTITFRPDATVNVPFARYSVQQLGWTVEGNERRPLYRNTFSHWEYKPAGAAMPIDESGYVKVRYRAADTANAATETVTLAQLEVDLTDRYAEAIVPGSIRFGLGGKVYVDRLGTLVTDINANTGAGTQAGTIDYASGRARLTVWQPGAGNVVSMQSLLTELGGQPVDEVVFRVPAAPVRPGSLQIRAVPLTGGQITATASADGTIAAAGLLGTVDYQTGVVRVRFGRSVPAAGREGEIWYSADAVRGGQIFQPLPVRADTLRFNAVAFTYLPLSADVLGLDPVRLPLDGRVPIFRTGDVAVVHHTATTPFAANARAGDTLDVGRVRLAALRVLDADGKPVSADLYTADLDAGTVTLRGSPAGLALPLVAEHRIEDMGLISDTQINGVLTLTRALTHDYPARESRVSSALIIGDLQARAHTLFAQQTWTGEWKDVRIGANTIAQYNETVYPVEVTNRGAIEERWALIFTNTNEFRVVGESVGQIAVGNTATDLAPVNPETHAPYFTLRAGGWGSGWAAGNVLRLSTAAANSPIWVARTTLQGPATQTSDSFQIQIRGDIDR</sequence>
<evidence type="ECO:0000313" key="1">
    <source>
        <dbReference type="EMBL" id="CUV15740.1"/>
    </source>
</evidence>
<name>A0A0S4U0F9_RALSL</name>